<feature type="transmembrane region" description="Helical" evidence="1">
    <location>
        <begin position="87"/>
        <end position="111"/>
    </location>
</feature>
<keyword evidence="3" id="KW-1185">Reference proteome</keyword>
<protein>
    <recommendedName>
        <fullName evidence="4">DUF2798 domain-containing protein</fullName>
    </recommendedName>
</protein>
<feature type="transmembrane region" description="Helical" evidence="1">
    <location>
        <begin position="12"/>
        <end position="33"/>
    </location>
</feature>
<keyword evidence="1" id="KW-1133">Transmembrane helix</keyword>
<keyword evidence="1" id="KW-0812">Transmembrane</keyword>
<evidence type="ECO:0000313" key="3">
    <source>
        <dbReference type="Proteomes" id="UP000614261"/>
    </source>
</evidence>
<keyword evidence="1" id="KW-0472">Membrane</keyword>
<feature type="transmembrane region" description="Helical" evidence="1">
    <location>
        <begin position="117"/>
        <end position="138"/>
    </location>
</feature>
<name>A0ABQ1IZX0_9SPHN</name>
<comment type="caution">
    <text evidence="2">The sequence shown here is derived from an EMBL/GenBank/DDBJ whole genome shotgun (WGS) entry which is preliminary data.</text>
</comment>
<accession>A0ABQ1IZX0</accession>
<dbReference type="EMBL" id="BMGD01000002">
    <property type="protein sequence ID" value="GGB56566.1"/>
    <property type="molecule type" value="Genomic_DNA"/>
</dbReference>
<organism evidence="2 3">
    <name type="scientific">Blastomonas aquatica</name>
    <dbReference type="NCBI Taxonomy" id="1510276"/>
    <lineage>
        <taxon>Bacteria</taxon>
        <taxon>Pseudomonadati</taxon>
        <taxon>Pseudomonadota</taxon>
        <taxon>Alphaproteobacteria</taxon>
        <taxon>Sphingomonadales</taxon>
        <taxon>Sphingomonadaceae</taxon>
        <taxon>Blastomonas</taxon>
    </lineage>
</organism>
<dbReference type="RefSeq" id="WP_188513223.1">
    <property type="nucleotide sequence ID" value="NZ_BMGD01000002.1"/>
</dbReference>
<reference evidence="3" key="1">
    <citation type="journal article" date="2019" name="Int. J. Syst. Evol. Microbiol.">
        <title>The Global Catalogue of Microorganisms (GCM) 10K type strain sequencing project: providing services to taxonomists for standard genome sequencing and annotation.</title>
        <authorList>
            <consortium name="The Broad Institute Genomics Platform"/>
            <consortium name="The Broad Institute Genome Sequencing Center for Infectious Disease"/>
            <person name="Wu L."/>
            <person name="Ma J."/>
        </authorList>
    </citation>
    <scope>NUCLEOTIDE SEQUENCE [LARGE SCALE GENOMIC DNA]</scope>
    <source>
        <strain evidence="3">CGMCC 1.12851</strain>
    </source>
</reference>
<evidence type="ECO:0008006" key="4">
    <source>
        <dbReference type="Google" id="ProtNLM"/>
    </source>
</evidence>
<dbReference type="Proteomes" id="UP000614261">
    <property type="component" value="Unassembled WGS sequence"/>
</dbReference>
<sequence>MTDPKAYVRRQTLFSMVITMAISAGFFLLIFGTTDPIAVWAPHNLALDFLPQSGAASFMAALMPALQTRSAIAKGALPGTAPSVGSIVVRAIMLALLALGLAGIVIGVLQFSGAASFAWGTAFAIKVAYGALLGLLITPPAVRAVLTKG</sequence>
<evidence type="ECO:0000313" key="2">
    <source>
        <dbReference type="EMBL" id="GGB56566.1"/>
    </source>
</evidence>
<proteinExistence type="predicted"/>
<gene>
    <name evidence="2" type="ORF">GCM10010833_09110</name>
</gene>
<evidence type="ECO:0000256" key="1">
    <source>
        <dbReference type="SAM" id="Phobius"/>
    </source>
</evidence>